<keyword evidence="4" id="KW-1185">Reference proteome</keyword>
<feature type="non-terminal residue" evidence="3">
    <location>
        <position position="1"/>
    </location>
</feature>
<reference evidence="3" key="1">
    <citation type="journal article" date="2021" name="Cell">
        <title>Tracing the genetic footprints of vertebrate landing in non-teleost ray-finned fishes.</title>
        <authorList>
            <person name="Bi X."/>
            <person name="Wang K."/>
            <person name="Yang L."/>
            <person name="Pan H."/>
            <person name="Jiang H."/>
            <person name="Wei Q."/>
            <person name="Fang M."/>
            <person name="Yu H."/>
            <person name="Zhu C."/>
            <person name="Cai Y."/>
            <person name="He Y."/>
            <person name="Gan X."/>
            <person name="Zeng H."/>
            <person name="Yu D."/>
            <person name="Zhu Y."/>
            <person name="Jiang H."/>
            <person name="Qiu Q."/>
            <person name="Yang H."/>
            <person name="Zhang Y.E."/>
            <person name="Wang W."/>
            <person name="Zhu M."/>
            <person name="He S."/>
            <person name="Zhang G."/>
        </authorList>
    </citation>
    <scope>NUCLEOTIDE SEQUENCE</scope>
    <source>
        <strain evidence="3">Bchr_001</strain>
    </source>
</reference>
<evidence type="ECO:0000313" key="3">
    <source>
        <dbReference type="EMBL" id="MBN3293052.1"/>
    </source>
</evidence>
<name>A0ABS2Z208_POLSE</name>
<comment type="caution">
    <text evidence="3">The sequence shown here is derived from an EMBL/GenBank/DDBJ whole genome shotgun (WGS) entry which is preliminary data.</text>
</comment>
<feature type="domain" description="COPA/B TPR" evidence="2">
    <location>
        <begin position="138"/>
        <end position="173"/>
    </location>
</feature>
<feature type="compositionally biased region" description="Basic and acidic residues" evidence="1">
    <location>
        <begin position="1"/>
        <end position="11"/>
    </location>
</feature>
<feature type="region of interest" description="Disordered" evidence="1">
    <location>
        <begin position="1"/>
        <end position="25"/>
    </location>
</feature>
<protein>
    <submittedName>
        <fullName evidence="3">COPB2 protein</fullName>
    </submittedName>
</protein>
<evidence type="ECO:0000256" key="1">
    <source>
        <dbReference type="SAM" id="MobiDB-lite"/>
    </source>
</evidence>
<evidence type="ECO:0000259" key="2">
    <source>
        <dbReference type="Pfam" id="PF23953"/>
    </source>
</evidence>
<dbReference type="Gene3D" id="3.30.200.20">
    <property type="entry name" value="Phosphorylase Kinase, domain 1"/>
    <property type="match status" value="1"/>
</dbReference>
<gene>
    <name evidence="3" type="primary">Copb2_1</name>
    <name evidence="3" type="ORF">GTO92_0015583</name>
</gene>
<dbReference type="EMBL" id="JAAWVN010019645">
    <property type="protein sequence ID" value="MBN3293052.1"/>
    <property type="molecule type" value="Genomic_DNA"/>
</dbReference>
<dbReference type="Gene3D" id="1.25.40.470">
    <property type="match status" value="1"/>
</dbReference>
<feature type="non-terminal residue" evidence="3">
    <location>
        <position position="201"/>
    </location>
</feature>
<accession>A0ABS2Z208</accession>
<organism evidence="3 4">
    <name type="scientific">Polypterus senegalus</name>
    <name type="common">Senegal bichir</name>
    <dbReference type="NCBI Taxonomy" id="55291"/>
    <lineage>
        <taxon>Eukaryota</taxon>
        <taxon>Metazoa</taxon>
        <taxon>Chordata</taxon>
        <taxon>Craniata</taxon>
        <taxon>Vertebrata</taxon>
        <taxon>Euteleostomi</taxon>
        <taxon>Actinopterygii</taxon>
        <taxon>Polypteriformes</taxon>
        <taxon>Polypteridae</taxon>
        <taxon>Polypterus</taxon>
    </lineage>
</organism>
<dbReference type="Pfam" id="PF23953">
    <property type="entry name" value="TPR_COPA_B"/>
    <property type="match status" value="1"/>
</dbReference>
<evidence type="ECO:0000313" key="4">
    <source>
        <dbReference type="Proteomes" id="UP001166052"/>
    </source>
</evidence>
<dbReference type="InterPro" id="IPR056176">
    <property type="entry name" value="TPR_COPA_B"/>
</dbReference>
<proteinExistence type="predicted"/>
<dbReference type="Proteomes" id="UP001166052">
    <property type="component" value="Unassembled WGS sequence"/>
</dbReference>
<sequence length="201" mass="22399">MMAEPPKKEIASQRGGGGGEEEGAAPTVVAATTTTVAKNLAFLKAHSLDIKFEVGDEYDIIETIGTGAYGVVSSARRRATDNRLYLCDKELNIVSYFLLVSVLEYQTAVMWSDFSMADKVLPTVAKEQRTRDMKHRFELASEQKWKQLAELAIYKCQFGLARECLHHGQDYGGNSQKGPRKMARTMLLFCPSSCKESEFQN</sequence>